<name>A0A919T881_9ACTN</name>
<comment type="caution">
    <text evidence="2">The sequence shown here is derived from an EMBL/GenBank/DDBJ whole genome shotgun (WGS) entry which is preliminary data.</text>
</comment>
<feature type="region of interest" description="Disordered" evidence="1">
    <location>
        <begin position="1"/>
        <end position="35"/>
    </location>
</feature>
<sequence>MTTRLSGRPAHPTIRLSGRPALTTRPPDHPAAGPPGWWAVGPSGWWVRRSELLVVLRYSPEAVSDFGRPGVPR</sequence>
<dbReference type="EMBL" id="BOQN01000015">
    <property type="protein sequence ID" value="GIM89519.1"/>
    <property type="molecule type" value="Genomic_DNA"/>
</dbReference>
<evidence type="ECO:0000313" key="3">
    <source>
        <dbReference type="Proteomes" id="UP000677082"/>
    </source>
</evidence>
<organism evidence="2 3">
    <name type="scientific">Paractinoplanes toevensis</name>
    <dbReference type="NCBI Taxonomy" id="571911"/>
    <lineage>
        <taxon>Bacteria</taxon>
        <taxon>Bacillati</taxon>
        <taxon>Actinomycetota</taxon>
        <taxon>Actinomycetes</taxon>
        <taxon>Micromonosporales</taxon>
        <taxon>Micromonosporaceae</taxon>
        <taxon>Paractinoplanes</taxon>
    </lineage>
</organism>
<gene>
    <name evidence="2" type="ORF">Ato02nite_013120</name>
</gene>
<dbReference type="AlphaFoldDB" id="A0A919T881"/>
<accession>A0A919T881</accession>
<evidence type="ECO:0000313" key="2">
    <source>
        <dbReference type="EMBL" id="GIM89519.1"/>
    </source>
</evidence>
<protein>
    <submittedName>
        <fullName evidence="2">Uncharacterized protein</fullName>
    </submittedName>
</protein>
<dbReference type="Proteomes" id="UP000677082">
    <property type="component" value="Unassembled WGS sequence"/>
</dbReference>
<evidence type="ECO:0000256" key="1">
    <source>
        <dbReference type="SAM" id="MobiDB-lite"/>
    </source>
</evidence>
<reference evidence="2 3" key="1">
    <citation type="submission" date="2021-03" db="EMBL/GenBank/DDBJ databases">
        <title>Whole genome shotgun sequence of Actinoplanes toevensis NBRC 105298.</title>
        <authorList>
            <person name="Komaki H."/>
            <person name="Tamura T."/>
        </authorList>
    </citation>
    <scope>NUCLEOTIDE SEQUENCE [LARGE SCALE GENOMIC DNA]</scope>
    <source>
        <strain evidence="2 3">NBRC 105298</strain>
    </source>
</reference>
<proteinExistence type="predicted"/>
<keyword evidence="3" id="KW-1185">Reference proteome</keyword>